<dbReference type="HOGENOM" id="CLU_2620016_0_0_10"/>
<dbReference type="Proteomes" id="UP000007519">
    <property type="component" value="Chromosome"/>
</dbReference>
<feature type="compositionally biased region" description="Polar residues" evidence="1">
    <location>
        <begin position="58"/>
        <end position="68"/>
    </location>
</feature>
<accession>H6LAL8</accession>
<gene>
    <name evidence="2" type="ordered locus">SGRA_2883</name>
</gene>
<proteinExistence type="predicted"/>
<feature type="region of interest" description="Disordered" evidence="1">
    <location>
        <begin position="35"/>
        <end position="78"/>
    </location>
</feature>
<dbReference type="KEGG" id="sgn:SGRA_2883"/>
<dbReference type="STRING" id="984262.SGRA_2883"/>
<protein>
    <submittedName>
        <fullName evidence="2">Uncharacterized protein</fullName>
    </submittedName>
</protein>
<keyword evidence="3" id="KW-1185">Reference proteome</keyword>
<organism evidence="2 3">
    <name type="scientific">Saprospira grandis (strain Lewin)</name>
    <dbReference type="NCBI Taxonomy" id="984262"/>
    <lineage>
        <taxon>Bacteria</taxon>
        <taxon>Pseudomonadati</taxon>
        <taxon>Bacteroidota</taxon>
        <taxon>Saprospiria</taxon>
        <taxon>Saprospirales</taxon>
        <taxon>Saprospiraceae</taxon>
        <taxon>Saprospira</taxon>
    </lineage>
</organism>
<dbReference type="AlphaFoldDB" id="H6LAL8"/>
<evidence type="ECO:0000313" key="3">
    <source>
        <dbReference type="Proteomes" id="UP000007519"/>
    </source>
</evidence>
<dbReference type="EMBL" id="CP002831">
    <property type="protein sequence ID" value="AFC25611.1"/>
    <property type="molecule type" value="Genomic_DNA"/>
</dbReference>
<reference evidence="2 3" key="1">
    <citation type="journal article" date="2012" name="Stand. Genomic Sci.">
        <title>Complete genome sequencing and analysis of Saprospira grandis str. Lewin, a predatory marine bacterium.</title>
        <authorList>
            <person name="Saw J.H."/>
            <person name="Yuryev A."/>
            <person name="Kanbe M."/>
            <person name="Hou S."/>
            <person name="Young A.G."/>
            <person name="Aizawa S."/>
            <person name="Alam M."/>
        </authorList>
    </citation>
    <scope>NUCLEOTIDE SEQUENCE [LARGE SCALE GENOMIC DNA]</scope>
    <source>
        <strain evidence="2 3">Lewin</strain>
    </source>
</reference>
<sequence length="78" mass="8111">MFAFAKVGTLPKAKKLCPRNQEKGFLLGFAGGEAAAGLGMDSSGPQGQTQPPKAAQGRANSELRNSPTRAKRGEAPKK</sequence>
<name>H6LAL8_SAPGL</name>
<evidence type="ECO:0000313" key="2">
    <source>
        <dbReference type="EMBL" id="AFC25611.1"/>
    </source>
</evidence>
<evidence type="ECO:0000256" key="1">
    <source>
        <dbReference type="SAM" id="MobiDB-lite"/>
    </source>
</evidence>